<proteinExistence type="inferred from homology"/>
<dbReference type="InterPro" id="IPR012583">
    <property type="entry name" value="RIX1_N"/>
</dbReference>
<feature type="domain" description="Pre-rRNA-processing protein RIX1 N-terminal" evidence="4">
    <location>
        <begin position="31"/>
        <end position="171"/>
    </location>
</feature>
<name>A0ABM0NYE8_PRUMU</name>
<protein>
    <submittedName>
        <fullName evidence="6">Uncharacterized protein LOC103330830 isoform X1</fullName>
    </submittedName>
</protein>
<organism evidence="5 6">
    <name type="scientific">Prunus mume</name>
    <name type="common">Japanese apricot</name>
    <name type="synonym">Armeniaca mume</name>
    <dbReference type="NCBI Taxonomy" id="102107"/>
    <lineage>
        <taxon>Eukaryota</taxon>
        <taxon>Viridiplantae</taxon>
        <taxon>Streptophyta</taxon>
        <taxon>Embryophyta</taxon>
        <taxon>Tracheophyta</taxon>
        <taxon>Spermatophyta</taxon>
        <taxon>Magnoliopsida</taxon>
        <taxon>eudicotyledons</taxon>
        <taxon>Gunneridae</taxon>
        <taxon>Pentapetalae</taxon>
        <taxon>rosids</taxon>
        <taxon>fabids</taxon>
        <taxon>Rosales</taxon>
        <taxon>Rosaceae</taxon>
        <taxon>Amygdaloideae</taxon>
        <taxon>Amygdaleae</taxon>
        <taxon>Prunus</taxon>
    </lineage>
</organism>
<evidence type="ECO:0000256" key="1">
    <source>
        <dbReference type="ARBA" id="ARBA00004123"/>
    </source>
</evidence>
<dbReference type="Proteomes" id="UP000694861">
    <property type="component" value="Linkage group LG1"/>
</dbReference>
<comment type="similarity">
    <text evidence="2">Belongs to the RIX1/PELP1 family.</text>
</comment>
<dbReference type="GeneID" id="103330830"/>
<evidence type="ECO:0000313" key="6">
    <source>
        <dbReference type="RefSeq" id="XP_008231667.1"/>
    </source>
</evidence>
<dbReference type="PANTHER" id="PTHR34105">
    <property type="entry name" value="PROLINE-, GLUTAMIC ACID- AND LEUCINE-RICH PROTEIN 1"/>
    <property type="match status" value="1"/>
</dbReference>
<dbReference type="PANTHER" id="PTHR34105:SF1">
    <property type="entry name" value="PROLINE-, GLUTAMIC ACID- AND LEUCINE-RICH PROTEIN 1"/>
    <property type="match status" value="1"/>
</dbReference>
<evidence type="ECO:0000256" key="2">
    <source>
        <dbReference type="ARBA" id="ARBA00010511"/>
    </source>
</evidence>
<sequence length="177" mass="19928">MAAFDHIKDMYDVALKPRLLHTLIRDHVPDNKHPFGSPLDLSKVVYTIKTHNLLLESVQDPTFQKLINNWRSTIDSCVNHLMELIVNDIPDKCWAGICLLGVTCQECSYERFLESYSGWFQKHLPHIQPTEISQFVKVASCASMSDLISRFGGSANVKRDGAAHAGKLIQQGIQPVL</sequence>
<gene>
    <name evidence="6" type="primary">LOC103330830</name>
</gene>
<evidence type="ECO:0000259" key="4">
    <source>
        <dbReference type="Pfam" id="PF08167"/>
    </source>
</evidence>
<comment type="subcellular location">
    <subcellularLocation>
        <location evidence="1">Nucleus</location>
    </subcellularLocation>
</comment>
<dbReference type="Pfam" id="PF08167">
    <property type="entry name" value="RIX1"/>
    <property type="match status" value="1"/>
</dbReference>
<accession>A0ABM0NYE8</accession>
<keyword evidence="3" id="KW-0539">Nucleus</keyword>
<dbReference type="RefSeq" id="XP_008231667.1">
    <property type="nucleotide sequence ID" value="XM_008233445.2"/>
</dbReference>
<reference evidence="5" key="1">
    <citation type="journal article" date="2012" name="Nat. Commun.">
        <title>The genome of Prunus mume.</title>
        <authorList>
            <person name="Zhang Q."/>
            <person name="Chen W."/>
            <person name="Sun L."/>
            <person name="Zhao F."/>
            <person name="Huang B."/>
            <person name="Yang W."/>
            <person name="Tao Y."/>
            <person name="Wang J."/>
            <person name="Yuan Z."/>
            <person name="Fan G."/>
            <person name="Xing Z."/>
            <person name="Han C."/>
            <person name="Pan H."/>
            <person name="Zhong X."/>
            <person name="Shi W."/>
            <person name="Liang X."/>
            <person name="Du D."/>
            <person name="Sun F."/>
            <person name="Xu Z."/>
            <person name="Hao R."/>
            <person name="Lv T."/>
            <person name="Lv Y."/>
            <person name="Zheng Z."/>
            <person name="Sun M."/>
            <person name="Luo L."/>
            <person name="Cai M."/>
            <person name="Gao Y."/>
            <person name="Wang J."/>
            <person name="Yin Y."/>
            <person name="Xu X."/>
            <person name="Cheng T."/>
            <person name="Wang J."/>
        </authorList>
    </citation>
    <scope>NUCLEOTIDE SEQUENCE [LARGE SCALE GENOMIC DNA]</scope>
</reference>
<reference evidence="6" key="2">
    <citation type="submission" date="2025-08" db="UniProtKB">
        <authorList>
            <consortium name="RefSeq"/>
        </authorList>
    </citation>
    <scope>IDENTIFICATION</scope>
</reference>
<evidence type="ECO:0000256" key="3">
    <source>
        <dbReference type="ARBA" id="ARBA00023242"/>
    </source>
</evidence>
<keyword evidence="5" id="KW-1185">Reference proteome</keyword>
<evidence type="ECO:0000313" key="5">
    <source>
        <dbReference type="Proteomes" id="UP000694861"/>
    </source>
</evidence>